<organism evidence="2 3">
    <name type="scientific">Thauera sedimentorum</name>
    <dbReference type="NCBI Taxonomy" id="2767595"/>
    <lineage>
        <taxon>Bacteria</taxon>
        <taxon>Pseudomonadati</taxon>
        <taxon>Pseudomonadota</taxon>
        <taxon>Betaproteobacteria</taxon>
        <taxon>Rhodocyclales</taxon>
        <taxon>Zoogloeaceae</taxon>
        <taxon>Thauera</taxon>
    </lineage>
</organism>
<dbReference type="Gene3D" id="2.40.320.10">
    <property type="entry name" value="Hypothetical Protein Pfu-838710-001"/>
    <property type="match status" value="1"/>
</dbReference>
<reference evidence="3" key="1">
    <citation type="submission" date="2023-07" db="EMBL/GenBank/DDBJ databases">
        <title>Thauera sp. CAU 1555 isolated from sand of Yaerae Beach.</title>
        <authorList>
            <person name="Kim W."/>
        </authorList>
    </citation>
    <scope>NUCLEOTIDE SEQUENCE [LARGE SCALE GENOMIC DNA]</scope>
    <source>
        <strain evidence="3">CAU 1555</strain>
    </source>
</reference>
<proteinExistence type="predicted"/>
<keyword evidence="3" id="KW-1185">Reference proteome</keyword>
<dbReference type="SMART" id="SM01118">
    <property type="entry name" value="CYTH"/>
    <property type="match status" value="1"/>
</dbReference>
<dbReference type="InterPro" id="IPR033469">
    <property type="entry name" value="CYTH-like_dom_sf"/>
</dbReference>
<dbReference type="SUPFAM" id="SSF55154">
    <property type="entry name" value="CYTH-like phosphatases"/>
    <property type="match status" value="1"/>
</dbReference>
<dbReference type="RefSeq" id="WP_187716662.1">
    <property type="nucleotide sequence ID" value="NZ_JACTAH010000001.1"/>
</dbReference>
<dbReference type="CDD" id="cd07891">
    <property type="entry name" value="CYTH-like_CthTTM-like_1"/>
    <property type="match status" value="1"/>
</dbReference>
<dbReference type="PANTHER" id="PTHR40114:SF1">
    <property type="entry name" value="SLR0698 PROTEIN"/>
    <property type="match status" value="1"/>
</dbReference>
<evidence type="ECO:0000259" key="1">
    <source>
        <dbReference type="PROSITE" id="PS51707"/>
    </source>
</evidence>
<protein>
    <submittedName>
        <fullName evidence="2">CYTH domain-containing protein</fullName>
    </submittedName>
</protein>
<comment type="caution">
    <text evidence="2">The sequence shown here is derived from an EMBL/GenBank/DDBJ whole genome shotgun (WGS) entry which is preliminary data.</text>
</comment>
<feature type="domain" description="CYTH" evidence="1">
    <location>
        <begin position="2"/>
        <end position="149"/>
    </location>
</feature>
<dbReference type="Pfam" id="PF01928">
    <property type="entry name" value="CYTH"/>
    <property type="match status" value="1"/>
</dbReference>
<dbReference type="InterPro" id="IPR023577">
    <property type="entry name" value="CYTH_domain"/>
</dbReference>
<accession>A0ABR9B644</accession>
<gene>
    <name evidence="2" type="ORF">IFO67_03005</name>
</gene>
<dbReference type="PIRSF" id="PIRSF016487">
    <property type="entry name" value="CYTH_UCP016487"/>
    <property type="match status" value="1"/>
</dbReference>
<dbReference type="PANTHER" id="PTHR40114">
    <property type="entry name" value="SLR0698 PROTEIN"/>
    <property type="match status" value="1"/>
</dbReference>
<dbReference type="Proteomes" id="UP000603602">
    <property type="component" value="Unassembled WGS sequence"/>
</dbReference>
<evidence type="ECO:0000313" key="3">
    <source>
        <dbReference type="Proteomes" id="UP000603602"/>
    </source>
</evidence>
<sequence length="179" mass="19929">MAREIERRFLVRDARILDGRKGERIVQGYIAKESGAMSTRVRIRGERAYLTLKSPKEGFSRDEFEYPIPVADARAMLAHHCAGRIVRKTRYLVDHAHHLFEVDVFEGRHAGLVVAEVELPHEGTPLCLPEWVGDEITSDSRYSNFTLALAESVVTGSAVADVPMVSEVPLGDAHGQSPH</sequence>
<dbReference type="InterPro" id="IPR012042">
    <property type="entry name" value="NeuTTM/CthTTM-like"/>
</dbReference>
<name>A0ABR9B644_9RHOO</name>
<dbReference type="EMBL" id="JACYTO010000001">
    <property type="protein sequence ID" value="MBD8501843.1"/>
    <property type="molecule type" value="Genomic_DNA"/>
</dbReference>
<evidence type="ECO:0000313" key="2">
    <source>
        <dbReference type="EMBL" id="MBD8501843.1"/>
    </source>
</evidence>
<dbReference type="PROSITE" id="PS51707">
    <property type="entry name" value="CYTH"/>
    <property type="match status" value="1"/>
</dbReference>